<keyword evidence="1" id="KW-0408">Iron</keyword>
<organism evidence="2 3">
    <name type="scientific">Owenia fusiformis</name>
    <name type="common">Polychaete worm</name>
    <dbReference type="NCBI Taxonomy" id="6347"/>
    <lineage>
        <taxon>Eukaryota</taxon>
        <taxon>Metazoa</taxon>
        <taxon>Spiralia</taxon>
        <taxon>Lophotrochozoa</taxon>
        <taxon>Annelida</taxon>
        <taxon>Polychaeta</taxon>
        <taxon>Sedentaria</taxon>
        <taxon>Canalipalpata</taxon>
        <taxon>Sabellida</taxon>
        <taxon>Oweniida</taxon>
        <taxon>Oweniidae</taxon>
        <taxon>Owenia</taxon>
    </lineage>
</organism>
<dbReference type="SUPFAM" id="SSF51197">
    <property type="entry name" value="Clavaminate synthase-like"/>
    <property type="match status" value="1"/>
</dbReference>
<proteinExistence type="inferred from homology"/>
<dbReference type="InterPro" id="IPR050231">
    <property type="entry name" value="Iron_ascorbate_oxido_reductase"/>
</dbReference>
<evidence type="ECO:0000256" key="1">
    <source>
        <dbReference type="RuleBase" id="RU003682"/>
    </source>
</evidence>
<comment type="caution">
    <text evidence="2">The sequence shown here is derived from an EMBL/GenBank/DDBJ whole genome shotgun (WGS) entry which is preliminary data.</text>
</comment>
<reference evidence="2" key="1">
    <citation type="submission" date="2022-03" db="EMBL/GenBank/DDBJ databases">
        <authorList>
            <person name="Martin C."/>
        </authorList>
    </citation>
    <scope>NUCLEOTIDE SEQUENCE</scope>
</reference>
<dbReference type="OrthoDB" id="288590at2759"/>
<dbReference type="GO" id="GO:0046872">
    <property type="term" value="F:metal ion binding"/>
    <property type="evidence" value="ECO:0007669"/>
    <property type="project" value="UniProtKB-KW"/>
</dbReference>
<dbReference type="Proteomes" id="UP000749559">
    <property type="component" value="Unassembled WGS sequence"/>
</dbReference>
<protein>
    <submittedName>
        <fullName evidence="2">Uncharacterized protein</fullName>
    </submittedName>
</protein>
<dbReference type="InterPro" id="IPR044861">
    <property type="entry name" value="IPNS-like_FE2OG_OXY"/>
</dbReference>
<gene>
    <name evidence="2" type="ORF">OFUS_LOCUS23529</name>
</gene>
<accession>A0A8J1XJ21</accession>
<dbReference type="GO" id="GO:0016491">
    <property type="term" value="F:oxidoreductase activity"/>
    <property type="evidence" value="ECO:0007669"/>
    <property type="project" value="UniProtKB-KW"/>
</dbReference>
<dbReference type="InterPro" id="IPR026992">
    <property type="entry name" value="DIOX_N"/>
</dbReference>
<dbReference type="PRINTS" id="PR00682">
    <property type="entry name" value="IPNSYNTHASE"/>
</dbReference>
<dbReference type="AlphaFoldDB" id="A0A8J1XJ21"/>
<dbReference type="Gene3D" id="2.60.120.330">
    <property type="entry name" value="B-lactam Antibiotic, Isopenicillin N Synthase, Chain"/>
    <property type="match status" value="1"/>
</dbReference>
<dbReference type="PANTHER" id="PTHR47990">
    <property type="entry name" value="2-OXOGLUTARATE (2OG) AND FE(II)-DEPENDENT OXYGENASE SUPERFAMILY PROTEIN-RELATED"/>
    <property type="match status" value="1"/>
</dbReference>
<dbReference type="Pfam" id="PF03171">
    <property type="entry name" value="2OG-FeII_Oxy"/>
    <property type="match status" value="1"/>
</dbReference>
<keyword evidence="1" id="KW-0560">Oxidoreductase</keyword>
<keyword evidence="3" id="KW-1185">Reference proteome</keyword>
<evidence type="ECO:0000313" key="3">
    <source>
        <dbReference type="Proteomes" id="UP000749559"/>
    </source>
</evidence>
<dbReference type="InterPro" id="IPR005123">
    <property type="entry name" value="Oxoglu/Fe-dep_dioxygenase_dom"/>
</dbReference>
<dbReference type="InterPro" id="IPR027443">
    <property type="entry name" value="IPNS-like_sf"/>
</dbReference>
<dbReference type="FunFam" id="2.60.120.330:FF:000038">
    <property type="entry name" value="Si:dkey-10o6.2"/>
    <property type="match status" value="1"/>
</dbReference>
<dbReference type="EMBL" id="CAIIXF020000011">
    <property type="protein sequence ID" value="CAH1799523.1"/>
    <property type="molecule type" value="Genomic_DNA"/>
</dbReference>
<evidence type="ECO:0000313" key="2">
    <source>
        <dbReference type="EMBL" id="CAH1799523.1"/>
    </source>
</evidence>
<keyword evidence="1" id="KW-0479">Metal-binding</keyword>
<dbReference type="Pfam" id="PF14226">
    <property type="entry name" value="DIOX_N"/>
    <property type="match status" value="1"/>
</dbReference>
<comment type="similarity">
    <text evidence="1">Belongs to the iron/ascorbate-dependent oxidoreductase family.</text>
</comment>
<name>A0A8J1XJ21_OWEFU</name>
<dbReference type="PROSITE" id="PS51471">
    <property type="entry name" value="FE2OG_OXY"/>
    <property type="match status" value="1"/>
</dbReference>
<sequence length="328" mass="37382">MADDTFGIPIIDFGIYGLQNDESGPLNDGQMHDLTSAVYRACTEVGFLYLKNHGIDLQQVEKVRSVSKAFFLLPEETKKRYARVDGNNFGYIAKEVERLNPEREAGDLKEAFNISPNIAKKWPEEEIPGFKDEAMTLFNQCNKLSMRILEVMAIGLKLDRDAFTKYHTPNNICGTTMRSLYYNPLPEDFIPKADQVRCGEHSDYGSITLLFQDDVGGLEVVDRSGQYMAATPIDGTIVVNIGDLMQRWTSDTFISTKHRVLIPKEELHKKEKMARQSIAFFVHPDDDAMITCIDGSEKYEPITAGDYLQMRFRDSYGDKNKQSRETWK</sequence>